<reference evidence="3 4" key="1">
    <citation type="submission" date="2023-11" db="EMBL/GenBank/DDBJ databases">
        <authorList>
            <person name="Okamura Y."/>
        </authorList>
    </citation>
    <scope>NUCLEOTIDE SEQUENCE [LARGE SCALE GENOMIC DNA]</scope>
</reference>
<dbReference type="GO" id="GO:0008465">
    <property type="term" value="F:hydroxypyruvate reductase (NADH) activity"/>
    <property type="evidence" value="ECO:0007669"/>
    <property type="project" value="TreeGrafter"/>
</dbReference>
<dbReference type="GO" id="GO:0051287">
    <property type="term" value="F:NAD binding"/>
    <property type="evidence" value="ECO:0007669"/>
    <property type="project" value="InterPro"/>
</dbReference>
<dbReference type="PANTHER" id="PTHR10996:SF277">
    <property type="entry name" value="GLYOXYLATE REDUCTASE_HYDROXYPYRUVATE REDUCTASE"/>
    <property type="match status" value="1"/>
</dbReference>
<proteinExistence type="predicted"/>
<dbReference type="PANTHER" id="PTHR10996">
    <property type="entry name" value="2-HYDROXYACID DEHYDROGENASE-RELATED"/>
    <property type="match status" value="1"/>
</dbReference>
<evidence type="ECO:0000313" key="4">
    <source>
        <dbReference type="Proteomes" id="UP001497472"/>
    </source>
</evidence>
<dbReference type="Pfam" id="PF00389">
    <property type="entry name" value="2-Hacid_dh"/>
    <property type="match status" value="1"/>
</dbReference>
<dbReference type="GO" id="GO:0005829">
    <property type="term" value="C:cytosol"/>
    <property type="evidence" value="ECO:0007669"/>
    <property type="project" value="TreeGrafter"/>
</dbReference>
<evidence type="ECO:0000313" key="3">
    <source>
        <dbReference type="EMBL" id="CAK1555552.1"/>
    </source>
</evidence>
<feature type="domain" description="D-isomer specific 2-hydroxyacid dehydrogenase catalytic" evidence="2">
    <location>
        <begin position="24"/>
        <end position="123"/>
    </location>
</feature>
<dbReference type="Gene3D" id="3.40.50.720">
    <property type="entry name" value="NAD(P)-binding Rossmann-like Domain"/>
    <property type="match status" value="1"/>
</dbReference>
<dbReference type="AlphaFoldDB" id="A0AAV1K537"/>
<dbReference type="InterPro" id="IPR006139">
    <property type="entry name" value="D-isomer_2_OHA_DH_cat_dom"/>
</dbReference>
<dbReference type="EMBL" id="CAVLEF010000280">
    <property type="protein sequence ID" value="CAK1555552.1"/>
    <property type="molecule type" value="Genomic_DNA"/>
</dbReference>
<sequence length="131" mass="14946">MRFLVFYRKFCESKKFRVFITRPDMPDIGIKILREKCDLTIWKSPIPIPRKDFLTSIRGMNALFVTIKEKIDGEVLDAAGPQLKVVATISVGHDHLDVAECRKRGIRVANTPELLTDATAELTVSYLHDDE</sequence>
<organism evidence="3 4">
    <name type="scientific">Leptosia nina</name>
    <dbReference type="NCBI Taxonomy" id="320188"/>
    <lineage>
        <taxon>Eukaryota</taxon>
        <taxon>Metazoa</taxon>
        <taxon>Ecdysozoa</taxon>
        <taxon>Arthropoda</taxon>
        <taxon>Hexapoda</taxon>
        <taxon>Insecta</taxon>
        <taxon>Pterygota</taxon>
        <taxon>Neoptera</taxon>
        <taxon>Endopterygota</taxon>
        <taxon>Lepidoptera</taxon>
        <taxon>Glossata</taxon>
        <taxon>Ditrysia</taxon>
        <taxon>Papilionoidea</taxon>
        <taxon>Pieridae</taxon>
        <taxon>Pierinae</taxon>
        <taxon>Leptosia</taxon>
    </lineage>
</organism>
<dbReference type="GO" id="GO:0030267">
    <property type="term" value="F:glyoxylate reductase (NADPH) activity"/>
    <property type="evidence" value="ECO:0007669"/>
    <property type="project" value="TreeGrafter"/>
</dbReference>
<keyword evidence="1" id="KW-0560">Oxidoreductase</keyword>
<name>A0AAV1K537_9NEOP</name>
<keyword evidence="4" id="KW-1185">Reference proteome</keyword>
<comment type="caution">
    <text evidence="3">The sequence shown here is derived from an EMBL/GenBank/DDBJ whole genome shotgun (WGS) entry which is preliminary data.</text>
</comment>
<evidence type="ECO:0000259" key="2">
    <source>
        <dbReference type="Pfam" id="PF00389"/>
    </source>
</evidence>
<evidence type="ECO:0000256" key="1">
    <source>
        <dbReference type="ARBA" id="ARBA00023002"/>
    </source>
</evidence>
<dbReference type="SUPFAM" id="SSF52283">
    <property type="entry name" value="Formate/glycerate dehydrogenase catalytic domain-like"/>
    <property type="match status" value="1"/>
</dbReference>
<dbReference type="Proteomes" id="UP001497472">
    <property type="component" value="Unassembled WGS sequence"/>
</dbReference>
<gene>
    <name evidence="3" type="ORF">LNINA_LOCUS14363</name>
</gene>
<protein>
    <recommendedName>
        <fullName evidence="2">D-isomer specific 2-hydroxyacid dehydrogenase catalytic domain-containing protein</fullName>
    </recommendedName>
</protein>
<accession>A0AAV1K537</accession>
<dbReference type="InterPro" id="IPR050223">
    <property type="entry name" value="D-isomer_2-hydroxyacid_DH"/>
</dbReference>